<name>A0ACC0Q820_RHOML</name>
<dbReference type="EMBL" id="CM046388">
    <property type="protein sequence ID" value="KAI8574001.1"/>
    <property type="molecule type" value="Genomic_DNA"/>
</dbReference>
<proteinExistence type="predicted"/>
<reference evidence="1" key="1">
    <citation type="submission" date="2022-02" db="EMBL/GenBank/DDBJ databases">
        <title>Plant Genome Project.</title>
        <authorList>
            <person name="Zhang R.-G."/>
        </authorList>
    </citation>
    <scope>NUCLEOTIDE SEQUENCE</scope>
    <source>
        <strain evidence="1">AT1</strain>
    </source>
</reference>
<evidence type="ECO:0000313" key="1">
    <source>
        <dbReference type="EMBL" id="KAI8574001.1"/>
    </source>
</evidence>
<gene>
    <name evidence="1" type="ORF">RHMOL_Rhmol01G0319700</name>
</gene>
<keyword evidence="2" id="KW-1185">Reference proteome</keyword>
<organism evidence="1 2">
    <name type="scientific">Rhododendron molle</name>
    <name type="common">Chinese azalea</name>
    <name type="synonym">Azalea mollis</name>
    <dbReference type="NCBI Taxonomy" id="49168"/>
    <lineage>
        <taxon>Eukaryota</taxon>
        <taxon>Viridiplantae</taxon>
        <taxon>Streptophyta</taxon>
        <taxon>Embryophyta</taxon>
        <taxon>Tracheophyta</taxon>
        <taxon>Spermatophyta</taxon>
        <taxon>Magnoliopsida</taxon>
        <taxon>eudicotyledons</taxon>
        <taxon>Gunneridae</taxon>
        <taxon>Pentapetalae</taxon>
        <taxon>asterids</taxon>
        <taxon>Ericales</taxon>
        <taxon>Ericaceae</taxon>
        <taxon>Ericoideae</taxon>
        <taxon>Rhodoreae</taxon>
        <taxon>Rhododendron</taxon>
    </lineage>
</organism>
<sequence>MEGGGFGYANLRNNPSSYRPGLPFAAIERFVSAGKNLGNGLISSSYGGATCGYSVDDRFLWPSLVEENCLLFDIQRNEVVNPNLHLDEGDGSRERNSKGVEKRAKGGCFINPIKGQWTDGEDRWAEIAKRIPGRTENSIKNHWNATKRRQNSKKATKKQEGKIGKSKLSLLQDYIKNLNHKTTTTTPTSTGSTIIEESPNQFSLSSSGMSESSIDDSPQLMNQTHDDELNFMINFFGDHTIEKNPCAVEAKLDQNDQVRSKEELPRTHLASDLYLSYLLDGPLVASPSLDYYSDNIKVVDSITGQPSCSGKKDMDLMEMVDATQFSLGSNWQY</sequence>
<dbReference type="Proteomes" id="UP001062846">
    <property type="component" value="Chromosome 1"/>
</dbReference>
<evidence type="ECO:0000313" key="2">
    <source>
        <dbReference type="Proteomes" id="UP001062846"/>
    </source>
</evidence>
<protein>
    <submittedName>
        <fullName evidence="1">Uncharacterized protein</fullName>
    </submittedName>
</protein>
<comment type="caution">
    <text evidence="1">The sequence shown here is derived from an EMBL/GenBank/DDBJ whole genome shotgun (WGS) entry which is preliminary data.</text>
</comment>
<accession>A0ACC0Q820</accession>